<proteinExistence type="inferred from homology"/>
<dbReference type="GO" id="GO:0044341">
    <property type="term" value="P:sodium-dependent phosphate transport"/>
    <property type="evidence" value="ECO:0007669"/>
    <property type="project" value="InterPro"/>
</dbReference>
<feature type="region of interest" description="Disordered" evidence="7">
    <location>
        <begin position="499"/>
        <end position="525"/>
    </location>
</feature>
<dbReference type="HOGENOM" id="CLU_025063_0_0_1"/>
<evidence type="ECO:0000256" key="4">
    <source>
        <dbReference type="ARBA" id="ARBA00022692"/>
    </source>
</evidence>
<dbReference type="OrthoDB" id="76259at2759"/>
<name>R7VK75_CAPTE</name>
<feature type="transmembrane region" description="Helical" evidence="8">
    <location>
        <begin position="12"/>
        <end position="37"/>
    </location>
</feature>
<keyword evidence="11" id="KW-1185">Reference proteome</keyword>
<dbReference type="EMBL" id="KB293093">
    <property type="protein sequence ID" value="ELU16545.1"/>
    <property type="molecule type" value="Genomic_DNA"/>
</dbReference>
<dbReference type="AlphaFoldDB" id="R7VK75"/>
<feature type="transmembrane region" description="Helical" evidence="8">
    <location>
        <begin position="132"/>
        <end position="152"/>
    </location>
</feature>
<evidence type="ECO:0000313" key="11">
    <source>
        <dbReference type="Proteomes" id="UP000014760"/>
    </source>
</evidence>
<dbReference type="STRING" id="283909.R7VK75"/>
<feature type="transmembrane region" description="Helical" evidence="8">
    <location>
        <begin position="342"/>
        <end position="364"/>
    </location>
</feature>
<reference evidence="9 11" key="2">
    <citation type="journal article" date="2013" name="Nature">
        <title>Insights into bilaterian evolution from three spiralian genomes.</title>
        <authorList>
            <person name="Simakov O."/>
            <person name="Marletaz F."/>
            <person name="Cho S.J."/>
            <person name="Edsinger-Gonzales E."/>
            <person name="Havlak P."/>
            <person name="Hellsten U."/>
            <person name="Kuo D.H."/>
            <person name="Larsson T."/>
            <person name="Lv J."/>
            <person name="Arendt D."/>
            <person name="Savage R."/>
            <person name="Osoegawa K."/>
            <person name="de Jong P."/>
            <person name="Grimwood J."/>
            <person name="Chapman J.A."/>
            <person name="Shapiro H."/>
            <person name="Aerts A."/>
            <person name="Otillar R.P."/>
            <person name="Terry A.Y."/>
            <person name="Boore J.L."/>
            <person name="Grigoriev I.V."/>
            <person name="Lindberg D.R."/>
            <person name="Seaver E.C."/>
            <person name="Weisblat D.A."/>
            <person name="Putnam N.H."/>
            <person name="Rokhsar D.S."/>
        </authorList>
    </citation>
    <scope>NUCLEOTIDE SEQUENCE</scope>
    <source>
        <strain evidence="9 11">I ESC-2004</strain>
    </source>
</reference>
<dbReference type="PANTHER" id="PTHR10010">
    <property type="entry name" value="SOLUTE CARRIER FAMILY 34 SODIUM PHOSPHATE , MEMBER 2-RELATED"/>
    <property type="match status" value="1"/>
</dbReference>
<feature type="transmembrane region" description="Helical" evidence="8">
    <location>
        <begin position="412"/>
        <end position="435"/>
    </location>
</feature>
<dbReference type="InterPro" id="IPR003841">
    <property type="entry name" value="Na/Pi_transpt"/>
</dbReference>
<evidence type="ECO:0000256" key="5">
    <source>
        <dbReference type="ARBA" id="ARBA00022989"/>
    </source>
</evidence>
<dbReference type="OMA" id="NWTITEN"/>
<keyword evidence="5 8" id="KW-1133">Transmembrane helix</keyword>
<keyword evidence="3" id="KW-1003">Cell membrane</keyword>
<accession>R7VK75</accession>
<keyword evidence="4 8" id="KW-0812">Transmembrane</keyword>
<dbReference type="EMBL" id="AMQN01017407">
    <property type="status" value="NOT_ANNOTATED_CDS"/>
    <property type="molecule type" value="Genomic_DNA"/>
</dbReference>
<comment type="similarity">
    <text evidence="2">Belongs to the SLC34A transporter family.</text>
</comment>
<evidence type="ECO:0000256" key="2">
    <source>
        <dbReference type="ARBA" id="ARBA00005808"/>
    </source>
</evidence>
<evidence type="ECO:0000256" key="3">
    <source>
        <dbReference type="ARBA" id="ARBA00022475"/>
    </source>
</evidence>
<evidence type="ECO:0000256" key="6">
    <source>
        <dbReference type="ARBA" id="ARBA00023136"/>
    </source>
</evidence>
<dbReference type="EMBL" id="AMQN01017406">
    <property type="status" value="NOT_ANNOTATED_CDS"/>
    <property type="molecule type" value="Genomic_DNA"/>
</dbReference>
<reference evidence="10" key="3">
    <citation type="submission" date="2015-06" db="UniProtKB">
        <authorList>
            <consortium name="EnsemblMetazoa"/>
        </authorList>
    </citation>
    <scope>IDENTIFICATION</scope>
</reference>
<evidence type="ECO:0000313" key="10">
    <source>
        <dbReference type="EnsemblMetazoa" id="CapteP108894"/>
    </source>
</evidence>
<dbReference type="GO" id="GO:0016324">
    <property type="term" value="C:apical plasma membrane"/>
    <property type="evidence" value="ECO:0007669"/>
    <property type="project" value="UniProtKB-SubCell"/>
</dbReference>
<dbReference type="EnsemblMetazoa" id="CapteT108894">
    <property type="protein sequence ID" value="CapteP108894"/>
    <property type="gene ID" value="CapteG108894"/>
</dbReference>
<feature type="transmembrane region" description="Helical" evidence="8">
    <location>
        <begin position="88"/>
        <end position="112"/>
    </location>
</feature>
<protein>
    <recommendedName>
        <fullName evidence="12">Sodium-dependent phosphate transport protein 2B</fullName>
    </recommendedName>
</protein>
<evidence type="ECO:0008006" key="12">
    <source>
        <dbReference type="Google" id="ProtNLM"/>
    </source>
</evidence>
<keyword evidence="6 8" id="KW-0472">Membrane</keyword>
<evidence type="ECO:0000313" key="9">
    <source>
        <dbReference type="EMBL" id="ELU16545.1"/>
    </source>
</evidence>
<comment type="subcellular location">
    <subcellularLocation>
        <location evidence="1">Apical cell membrane</location>
        <topology evidence="1">Multi-pass membrane protein</topology>
    </subcellularLocation>
</comment>
<organism evidence="9">
    <name type="scientific">Capitella teleta</name>
    <name type="common">Polychaete worm</name>
    <dbReference type="NCBI Taxonomy" id="283909"/>
    <lineage>
        <taxon>Eukaryota</taxon>
        <taxon>Metazoa</taxon>
        <taxon>Spiralia</taxon>
        <taxon>Lophotrochozoa</taxon>
        <taxon>Annelida</taxon>
        <taxon>Polychaeta</taxon>
        <taxon>Sedentaria</taxon>
        <taxon>Scolecida</taxon>
        <taxon>Capitellidae</taxon>
        <taxon>Capitella</taxon>
    </lineage>
</organism>
<evidence type="ECO:0000256" key="1">
    <source>
        <dbReference type="ARBA" id="ARBA00004424"/>
    </source>
</evidence>
<reference evidence="11" key="1">
    <citation type="submission" date="2012-12" db="EMBL/GenBank/DDBJ databases">
        <authorList>
            <person name="Hellsten U."/>
            <person name="Grimwood J."/>
            <person name="Chapman J.A."/>
            <person name="Shapiro H."/>
            <person name="Aerts A."/>
            <person name="Otillar R.P."/>
            <person name="Terry A.Y."/>
            <person name="Boore J.L."/>
            <person name="Simakov O."/>
            <person name="Marletaz F."/>
            <person name="Cho S.-J."/>
            <person name="Edsinger-Gonzales E."/>
            <person name="Havlak P."/>
            <person name="Kuo D.-H."/>
            <person name="Larsson T."/>
            <person name="Lv J."/>
            <person name="Arendt D."/>
            <person name="Savage R."/>
            <person name="Osoegawa K."/>
            <person name="de Jong P."/>
            <person name="Lindberg D.R."/>
            <person name="Seaver E.C."/>
            <person name="Weisblat D.A."/>
            <person name="Putnam N.H."/>
            <person name="Grigoriev I.V."/>
            <person name="Rokhsar D.S."/>
        </authorList>
    </citation>
    <scope>NUCLEOTIDE SEQUENCE</scope>
    <source>
        <strain evidence="11">I ESC-2004</strain>
    </source>
</reference>
<feature type="compositionally biased region" description="Polar residues" evidence="7">
    <location>
        <begin position="509"/>
        <end position="525"/>
    </location>
</feature>
<gene>
    <name evidence="9" type="ORF">CAPTEDRAFT_108894</name>
</gene>
<sequence length="525" mass="57432">RIIHIISVILRFIGLVALLFFFICSLDLLSSAFTLIGGRSAGGAFSNPLIQNPICGLMIGVIATAFLQSSSTSTSITITMVASGLLDVPTAIPIIMGSNIGTSVTGILVSVTQAGDREVFRKAFSAATVHDMFNWLTVIILLPVEIMTGYLFHLTTVLVNAADLTTGGGDQKFLKVITEPFTDWIVQVDKKVLDDIATGKPGSNEASLLKIWCEYDIYNVTLNATNQASNASLSVRGEDQMFVYGRLLFHYMHRCICSISYVVPKLNYGSPFQVRICFKDQASIVTMLVQSSSVVASALTPLVGLGVVSVERVYPMMLGANIGTTSTAILAAFAASGDSIRASFQIAMCHLFFNLTGIIIWFPIPFMRRVPINLSKFLGNVTAQYRWFAVLYLLMMFFFIPLTIFALSIPGWYVLAAVGIPILLLLVAIGIINIIQNKKPNWLPAKMRTWEFLPEPMRSLKPLDRIVARVLGICTCCTCFRELPEDCKGNIILVVEPETENETETANNDQNGTRTQSESESVSGV</sequence>
<dbReference type="GO" id="GO:0005436">
    <property type="term" value="F:sodium:phosphate symporter activity"/>
    <property type="evidence" value="ECO:0007669"/>
    <property type="project" value="InterPro"/>
</dbReference>
<feature type="transmembrane region" description="Helical" evidence="8">
    <location>
        <begin position="318"/>
        <end position="336"/>
    </location>
</feature>
<dbReference type="Proteomes" id="UP000014760">
    <property type="component" value="Unassembled WGS sequence"/>
</dbReference>
<feature type="non-terminal residue" evidence="9">
    <location>
        <position position="1"/>
    </location>
</feature>
<dbReference type="PANTHER" id="PTHR10010:SF46">
    <property type="entry name" value="SODIUM-DEPENDENT PHOSPHATE TRANSPORT PROTEIN 2B"/>
    <property type="match status" value="1"/>
</dbReference>
<feature type="transmembrane region" description="Helical" evidence="8">
    <location>
        <begin position="385"/>
        <end position="406"/>
    </location>
</feature>
<dbReference type="NCBIfam" id="NF037997">
    <property type="entry name" value="Na_Pi_symport"/>
    <property type="match status" value="1"/>
</dbReference>
<evidence type="ECO:0000256" key="7">
    <source>
        <dbReference type="SAM" id="MobiDB-lite"/>
    </source>
</evidence>
<dbReference type="Pfam" id="PF02690">
    <property type="entry name" value="Na_Pi_cotrans"/>
    <property type="match status" value="2"/>
</dbReference>
<evidence type="ECO:0000256" key="8">
    <source>
        <dbReference type="SAM" id="Phobius"/>
    </source>
</evidence>